<comment type="caution">
    <text evidence="2">The sequence shown here is derived from an EMBL/GenBank/DDBJ whole genome shotgun (WGS) entry which is preliminary data.</text>
</comment>
<keyword evidence="1" id="KW-0472">Membrane</keyword>
<evidence type="ECO:0000256" key="1">
    <source>
        <dbReference type="SAM" id="Phobius"/>
    </source>
</evidence>
<dbReference type="EMBL" id="CAJNOE010000982">
    <property type="protein sequence ID" value="CAF1369282.1"/>
    <property type="molecule type" value="Genomic_DNA"/>
</dbReference>
<sequence length="159" mass="18267">NNQFEGNWHINTTKYKGNDKFNLHFHEKSLAIESNSYGTFNVNTCYTKLLNNYVTHEDYLYLLSIINPQLNQLVEYRYLYRISIILLGLVCLASFPLVVECPSLCPENIINPIATTPSSTIQLSMDEFQSEMANQIHSSSEPVQYNPQLDTIITLEPNK</sequence>
<protein>
    <submittedName>
        <fullName evidence="2">Uncharacterized protein</fullName>
    </submittedName>
</protein>
<evidence type="ECO:0000313" key="3">
    <source>
        <dbReference type="Proteomes" id="UP000663860"/>
    </source>
</evidence>
<keyword evidence="1" id="KW-1133">Transmembrane helix</keyword>
<gene>
    <name evidence="2" type="ORF">IZO911_LOCUS37768</name>
</gene>
<reference evidence="2" key="1">
    <citation type="submission" date="2021-02" db="EMBL/GenBank/DDBJ databases">
        <authorList>
            <person name="Nowell W R."/>
        </authorList>
    </citation>
    <scope>NUCLEOTIDE SEQUENCE</scope>
</reference>
<organism evidence="2 3">
    <name type="scientific">Adineta steineri</name>
    <dbReference type="NCBI Taxonomy" id="433720"/>
    <lineage>
        <taxon>Eukaryota</taxon>
        <taxon>Metazoa</taxon>
        <taxon>Spiralia</taxon>
        <taxon>Gnathifera</taxon>
        <taxon>Rotifera</taxon>
        <taxon>Eurotatoria</taxon>
        <taxon>Bdelloidea</taxon>
        <taxon>Adinetida</taxon>
        <taxon>Adinetidae</taxon>
        <taxon>Adineta</taxon>
    </lineage>
</organism>
<proteinExistence type="predicted"/>
<name>A0A815IRG7_9BILA</name>
<feature type="transmembrane region" description="Helical" evidence="1">
    <location>
        <begin position="78"/>
        <end position="99"/>
    </location>
</feature>
<dbReference type="Proteomes" id="UP000663860">
    <property type="component" value="Unassembled WGS sequence"/>
</dbReference>
<feature type="non-terminal residue" evidence="2">
    <location>
        <position position="1"/>
    </location>
</feature>
<accession>A0A815IRG7</accession>
<evidence type="ECO:0000313" key="2">
    <source>
        <dbReference type="EMBL" id="CAF1369282.1"/>
    </source>
</evidence>
<dbReference type="AlphaFoldDB" id="A0A815IRG7"/>
<keyword evidence="1" id="KW-0812">Transmembrane</keyword>